<dbReference type="eggNOG" id="KOG1347">
    <property type="taxonomic scope" value="Eukaryota"/>
</dbReference>
<evidence type="ECO:0000256" key="6">
    <source>
        <dbReference type="ARBA" id="ARBA00023136"/>
    </source>
</evidence>
<feature type="transmembrane region" description="Helical" evidence="7">
    <location>
        <begin position="76"/>
        <end position="97"/>
    </location>
</feature>
<accession>A0A0D2VGN0</accession>
<sequence>MESPLNVEGANGCRPEGTNGRCWKKVMDLAEAKTQIMFAVPMVLSNVFYFSITMVSVMFAGHLGEVELAGSTLANSWATVTGFAFMTGLSGALETLCGQGFGAKMYKMLGIYLQASCIISFFFSIIISVLWSFTEPILVLLHQDPEISRAAAVYMKYLIPGLFAYGFLQNILRFLQTQSIVIPLVVFSVVPLGIHFGIVYSLVNKTSLGYKGAPMAASVSIWISFLLLALYVLFANKFQNTWTGFSFESFRYIIRNSKLALPSAAMICVNTEAIAFMITIGLSAATSTRVSNELGAGNPNQAKHAMVVTLKLSILLAVAVVVSLSLGHDIWAGFFSDSHSINKKFAEMTPLLIPSIAVDAIQGVLSGAVRGCGWQRVTVLANLGAFYFIGMPIAIVLGFKFHLYVKGLWIGLICGLCCQACTLMLITFYKKWANIDLLEKNNSETQLSV</sequence>
<reference evidence="8 9" key="1">
    <citation type="journal article" date="2012" name="Nature">
        <title>Repeated polyploidization of Gossypium genomes and the evolution of spinnable cotton fibres.</title>
        <authorList>
            <person name="Paterson A.H."/>
            <person name="Wendel J.F."/>
            <person name="Gundlach H."/>
            <person name="Guo H."/>
            <person name="Jenkins J."/>
            <person name="Jin D."/>
            <person name="Llewellyn D."/>
            <person name="Showmaker K.C."/>
            <person name="Shu S."/>
            <person name="Udall J."/>
            <person name="Yoo M.J."/>
            <person name="Byers R."/>
            <person name="Chen W."/>
            <person name="Doron-Faigenboim A."/>
            <person name="Duke M.V."/>
            <person name="Gong L."/>
            <person name="Grimwood J."/>
            <person name="Grover C."/>
            <person name="Grupp K."/>
            <person name="Hu G."/>
            <person name="Lee T.H."/>
            <person name="Li J."/>
            <person name="Lin L."/>
            <person name="Liu T."/>
            <person name="Marler B.S."/>
            <person name="Page J.T."/>
            <person name="Roberts A.W."/>
            <person name="Romanel E."/>
            <person name="Sanders W.S."/>
            <person name="Szadkowski E."/>
            <person name="Tan X."/>
            <person name="Tang H."/>
            <person name="Xu C."/>
            <person name="Wang J."/>
            <person name="Wang Z."/>
            <person name="Zhang D."/>
            <person name="Zhang L."/>
            <person name="Ashrafi H."/>
            <person name="Bedon F."/>
            <person name="Bowers J.E."/>
            <person name="Brubaker C.L."/>
            <person name="Chee P.W."/>
            <person name="Das S."/>
            <person name="Gingle A.R."/>
            <person name="Haigler C.H."/>
            <person name="Harker D."/>
            <person name="Hoffmann L.V."/>
            <person name="Hovav R."/>
            <person name="Jones D.C."/>
            <person name="Lemke C."/>
            <person name="Mansoor S."/>
            <person name="ur Rahman M."/>
            <person name="Rainville L.N."/>
            <person name="Rambani A."/>
            <person name="Reddy U.K."/>
            <person name="Rong J.K."/>
            <person name="Saranga Y."/>
            <person name="Scheffler B.E."/>
            <person name="Scheffler J.A."/>
            <person name="Stelly D.M."/>
            <person name="Triplett B.A."/>
            <person name="Van Deynze A."/>
            <person name="Vaslin M.F."/>
            <person name="Waghmare V.N."/>
            <person name="Walford S.A."/>
            <person name="Wright R.J."/>
            <person name="Zaki E.A."/>
            <person name="Zhang T."/>
            <person name="Dennis E.S."/>
            <person name="Mayer K.F."/>
            <person name="Peterson D.G."/>
            <person name="Rokhsar D.S."/>
            <person name="Wang X."/>
            <person name="Schmutz J."/>
        </authorList>
    </citation>
    <scope>NUCLEOTIDE SEQUENCE [LARGE SCALE GENOMIC DNA]</scope>
</reference>
<dbReference type="Proteomes" id="UP000032304">
    <property type="component" value="Chromosome 13"/>
</dbReference>
<evidence type="ECO:0000256" key="5">
    <source>
        <dbReference type="ARBA" id="ARBA00022989"/>
    </source>
</evidence>
<dbReference type="InterPro" id="IPR045069">
    <property type="entry name" value="MATE_euk"/>
</dbReference>
<feature type="transmembrane region" description="Helical" evidence="7">
    <location>
        <begin position="151"/>
        <end position="168"/>
    </location>
</feature>
<feature type="transmembrane region" description="Helical" evidence="7">
    <location>
        <begin position="407"/>
        <end position="429"/>
    </location>
</feature>
<keyword evidence="6 7" id="KW-0472">Membrane</keyword>
<comment type="similarity">
    <text evidence="2 7">Belongs to the multi antimicrobial extrusion (MATE) (TC 2.A.66.1) family.</text>
</comment>
<feature type="transmembrane region" description="Helical" evidence="7">
    <location>
        <begin position="180"/>
        <end position="203"/>
    </location>
</feature>
<proteinExistence type="inferred from homology"/>
<dbReference type="OMA" id="TEAIACM"/>
<dbReference type="CDD" id="cd13132">
    <property type="entry name" value="MATE_eukaryotic"/>
    <property type="match status" value="1"/>
</dbReference>
<evidence type="ECO:0000313" key="9">
    <source>
        <dbReference type="Proteomes" id="UP000032304"/>
    </source>
</evidence>
<evidence type="ECO:0000313" key="8">
    <source>
        <dbReference type="EMBL" id="KJB81974.1"/>
    </source>
</evidence>
<dbReference type="GO" id="GO:0042910">
    <property type="term" value="F:xenobiotic transmembrane transporter activity"/>
    <property type="evidence" value="ECO:0007669"/>
    <property type="project" value="InterPro"/>
</dbReference>
<organism evidence="8 9">
    <name type="scientific">Gossypium raimondii</name>
    <name type="common">Peruvian cotton</name>
    <name type="synonym">Gossypium klotzschianum subsp. raimondii</name>
    <dbReference type="NCBI Taxonomy" id="29730"/>
    <lineage>
        <taxon>Eukaryota</taxon>
        <taxon>Viridiplantae</taxon>
        <taxon>Streptophyta</taxon>
        <taxon>Embryophyta</taxon>
        <taxon>Tracheophyta</taxon>
        <taxon>Spermatophyta</taxon>
        <taxon>Magnoliopsida</taxon>
        <taxon>eudicotyledons</taxon>
        <taxon>Gunneridae</taxon>
        <taxon>Pentapetalae</taxon>
        <taxon>rosids</taxon>
        <taxon>malvids</taxon>
        <taxon>Malvales</taxon>
        <taxon>Malvaceae</taxon>
        <taxon>Malvoideae</taxon>
        <taxon>Gossypium</taxon>
    </lineage>
</organism>
<dbReference type="PANTHER" id="PTHR11206">
    <property type="entry name" value="MULTIDRUG RESISTANCE PROTEIN"/>
    <property type="match status" value="1"/>
</dbReference>
<evidence type="ECO:0000256" key="7">
    <source>
        <dbReference type="RuleBase" id="RU004914"/>
    </source>
</evidence>
<keyword evidence="3" id="KW-0813">Transport</keyword>
<dbReference type="GO" id="GO:0016020">
    <property type="term" value="C:membrane"/>
    <property type="evidence" value="ECO:0007669"/>
    <property type="project" value="UniProtKB-SubCell"/>
</dbReference>
<name>A0A0D2VGN0_GOSRA</name>
<protein>
    <recommendedName>
        <fullName evidence="7">Protein DETOXIFICATION</fullName>
    </recommendedName>
    <alternativeName>
        <fullName evidence="7">Multidrug and toxic compound extrusion protein</fullName>
    </alternativeName>
</protein>
<keyword evidence="5 7" id="KW-1133">Transmembrane helix</keyword>
<comment type="subcellular location">
    <subcellularLocation>
        <location evidence="1">Membrane</location>
        <topology evidence="1">Multi-pass membrane protein</topology>
    </subcellularLocation>
</comment>
<dbReference type="Pfam" id="PF01554">
    <property type="entry name" value="MatE"/>
    <property type="match status" value="2"/>
</dbReference>
<feature type="transmembrane region" description="Helical" evidence="7">
    <location>
        <begin position="215"/>
        <end position="238"/>
    </location>
</feature>
<dbReference type="InterPro" id="IPR002528">
    <property type="entry name" value="MATE_fam"/>
</dbReference>
<feature type="transmembrane region" description="Helical" evidence="7">
    <location>
        <begin position="305"/>
        <end position="326"/>
    </location>
</feature>
<feature type="transmembrane region" description="Helical" evidence="7">
    <location>
        <begin position="379"/>
        <end position="401"/>
    </location>
</feature>
<dbReference type="STRING" id="29730.A0A0D2VGN0"/>
<evidence type="ECO:0000256" key="1">
    <source>
        <dbReference type="ARBA" id="ARBA00004141"/>
    </source>
</evidence>
<evidence type="ECO:0000256" key="4">
    <source>
        <dbReference type="ARBA" id="ARBA00022692"/>
    </source>
</evidence>
<dbReference type="Gramene" id="KJB81974">
    <property type="protein sequence ID" value="KJB81974"/>
    <property type="gene ID" value="B456_013G170000"/>
</dbReference>
<feature type="transmembrane region" description="Helical" evidence="7">
    <location>
        <begin position="109"/>
        <end position="131"/>
    </location>
</feature>
<dbReference type="AlphaFoldDB" id="A0A0D2VGN0"/>
<dbReference type="GO" id="GO:1990961">
    <property type="term" value="P:xenobiotic detoxification by transmembrane export across the plasma membrane"/>
    <property type="evidence" value="ECO:0007669"/>
    <property type="project" value="InterPro"/>
</dbReference>
<feature type="transmembrane region" description="Helical" evidence="7">
    <location>
        <begin position="43"/>
        <end position="64"/>
    </location>
</feature>
<evidence type="ECO:0000256" key="2">
    <source>
        <dbReference type="ARBA" id="ARBA00010199"/>
    </source>
</evidence>
<dbReference type="EMBL" id="CM001752">
    <property type="protein sequence ID" value="KJB81974.1"/>
    <property type="molecule type" value="Genomic_DNA"/>
</dbReference>
<evidence type="ECO:0000256" key="3">
    <source>
        <dbReference type="ARBA" id="ARBA00022448"/>
    </source>
</evidence>
<gene>
    <name evidence="8" type="ORF">B456_013G170000</name>
</gene>
<dbReference type="GO" id="GO:0015297">
    <property type="term" value="F:antiporter activity"/>
    <property type="evidence" value="ECO:0007669"/>
    <property type="project" value="InterPro"/>
</dbReference>
<keyword evidence="4 7" id="KW-0812">Transmembrane</keyword>
<keyword evidence="9" id="KW-1185">Reference proteome</keyword>
<feature type="transmembrane region" description="Helical" evidence="7">
    <location>
        <begin position="259"/>
        <end position="285"/>
    </location>
</feature>